<name>W1YBS3_9ZZZZ</name>
<sequence length="34" mass="3988">MINKMFFNLLLTYIKSGLTNHSLLDIMSNDEKNK</sequence>
<comment type="caution">
    <text evidence="1">The sequence shown here is derived from an EMBL/GenBank/DDBJ whole genome shotgun (WGS) entry which is preliminary data.</text>
</comment>
<evidence type="ECO:0000313" key="1">
    <source>
        <dbReference type="EMBL" id="ETJ39811.1"/>
    </source>
</evidence>
<gene>
    <name evidence="1" type="ORF">Q604_UNBC06306G0001</name>
</gene>
<dbReference type="GO" id="GO:0016740">
    <property type="term" value="F:transferase activity"/>
    <property type="evidence" value="ECO:0007669"/>
    <property type="project" value="UniProtKB-KW"/>
</dbReference>
<reference evidence="1" key="1">
    <citation type="submission" date="2013-12" db="EMBL/GenBank/DDBJ databases">
        <title>A Varibaculum cambriense genome reconstructed from a premature infant gut community with otherwise low bacterial novelty that shifts toward anaerobic metabolism during the third week of life.</title>
        <authorList>
            <person name="Brown C.T."/>
            <person name="Sharon I."/>
            <person name="Thomas B.C."/>
            <person name="Castelle C.J."/>
            <person name="Morowitz M.J."/>
            <person name="Banfield J.F."/>
        </authorList>
    </citation>
    <scope>NUCLEOTIDE SEQUENCE</scope>
</reference>
<dbReference type="AlphaFoldDB" id="W1YBS3"/>
<accession>W1YBS3</accession>
<protein>
    <submittedName>
        <fullName evidence="1">CDP-Glycerol:Poly(Glycerophosphate) glycerophosphotransferase</fullName>
    </submittedName>
</protein>
<keyword evidence="1" id="KW-0808">Transferase</keyword>
<proteinExistence type="predicted"/>
<feature type="non-terminal residue" evidence="1">
    <location>
        <position position="34"/>
    </location>
</feature>
<organism evidence="1">
    <name type="scientific">human gut metagenome</name>
    <dbReference type="NCBI Taxonomy" id="408170"/>
    <lineage>
        <taxon>unclassified sequences</taxon>
        <taxon>metagenomes</taxon>
        <taxon>organismal metagenomes</taxon>
    </lineage>
</organism>
<dbReference type="EMBL" id="AZMM01006306">
    <property type="protein sequence ID" value="ETJ39811.1"/>
    <property type="molecule type" value="Genomic_DNA"/>
</dbReference>